<evidence type="ECO:0000313" key="1">
    <source>
        <dbReference type="EMBL" id="CUP50168.1"/>
    </source>
</evidence>
<dbReference type="EMBL" id="CZAF01000012">
    <property type="protein sequence ID" value="CUP50168.1"/>
    <property type="molecule type" value="Genomic_DNA"/>
</dbReference>
<gene>
    <name evidence="1" type="ORF">ERS852462_03823</name>
</gene>
<proteinExistence type="predicted"/>
<organism evidence="1 2">
    <name type="scientific">Bacteroides uniformis</name>
    <dbReference type="NCBI Taxonomy" id="820"/>
    <lineage>
        <taxon>Bacteria</taxon>
        <taxon>Pseudomonadati</taxon>
        <taxon>Bacteroidota</taxon>
        <taxon>Bacteroidia</taxon>
        <taxon>Bacteroidales</taxon>
        <taxon>Bacteroidaceae</taxon>
        <taxon>Bacteroides</taxon>
    </lineage>
</organism>
<evidence type="ECO:0000313" key="2">
    <source>
        <dbReference type="Proteomes" id="UP000095614"/>
    </source>
</evidence>
<dbReference type="AlphaFoldDB" id="A0A174NU55"/>
<sequence>MYIINGSRINIAHTQEINSHFVVIGIYFRILK</sequence>
<accession>A0A174NU55</accession>
<name>A0A174NU55_BACUN</name>
<dbReference type="Proteomes" id="UP000095614">
    <property type="component" value="Unassembled WGS sequence"/>
</dbReference>
<reference evidence="1 2" key="1">
    <citation type="submission" date="2015-09" db="EMBL/GenBank/DDBJ databases">
        <authorList>
            <consortium name="Pathogen Informatics"/>
        </authorList>
    </citation>
    <scope>NUCLEOTIDE SEQUENCE [LARGE SCALE GENOMIC DNA]</scope>
    <source>
        <strain evidence="1 2">2789STDY5834847</strain>
    </source>
</reference>
<protein>
    <submittedName>
        <fullName evidence="1">Uncharacterized protein</fullName>
    </submittedName>
</protein>